<dbReference type="UniPathway" id="UPA00276">
    <property type="reaction ID" value="UER00406"/>
</dbReference>
<feature type="domain" description="Riboflavin kinase" evidence="16">
    <location>
        <begin position="183"/>
        <end position="303"/>
    </location>
</feature>
<dbReference type="RefSeq" id="WP_184339908.1">
    <property type="nucleotide sequence ID" value="NZ_JACHIG010000005.1"/>
</dbReference>
<dbReference type="InterPro" id="IPR015864">
    <property type="entry name" value="FAD_synthase"/>
</dbReference>
<evidence type="ECO:0000256" key="7">
    <source>
        <dbReference type="ARBA" id="ARBA00022695"/>
    </source>
</evidence>
<dbReference type="InterPro" id="IPR004821">
    <property type="entry name" value="Cyt_trans-like"/>
</dbReference>
<dbReference type="InterPro" id="IPR014729">
    <property type="entry name" value="Rossmann-like_a/b/a_fold"/>
</dbReference>
<dbReference type="EMBL" id="JACHIG010000005">
    <property type="protein sequence ID" value="MBB5032983.1"/>
    <property type="molecule type" value="Genomic_DNA"/>
</dbReference>
<evidence type="ECO:0000256" key="13">
    <source>
        <dbReference type="ARBA" id="ARBA00047880"/>
    </source>
</evidence>
<name>A0A7W7YB68_9BACT</name>
<evidence type="ECO:0000256" key="14">
    <source>
        <dbReference type="ARBA" id="ARBA00049494"/>
    </source>
</evidence>
<dbReference type="NCBIfam" id="NF004160">
    <property type="entry name" value="PRK05627.1-3"/>
    <property type="match status" value="1"/>
</dbReference>
<dbReference type="NCBIfam" id="NF004162">
    <property type="entry name" value="PRK05627.1-5"/>
    <property type="match status" value="1"/>
</dbReference>
<dbReference type="InterPro" id="IPR002606">
    <property type="entry name" value="Riboflavin_kinase_bac"/>
</dbReference>
<keyword evidence="4 15" id="KW-0285">Flavoprotein</keyword>
<comment type="pathway">
    <text evidence="2 15">Cofactor biosynthesis; FAD biosynthesis; FAD from FMN: step 1/1.</text>
</comment>
<dbReference type="Gene3D" id="3.40.50.620">
    <property type="entry name" value="HUPs"/>
    <property type="match status" value="1"/>
</dbReference>
<dbReference type="FunFam" id="3.40.50.620:FF:000021">
    <property type="entry name" value="Riboflavin biosynthesis protein"/>
    <property type="match status" value="1"/>
</dbReference>
<dbReference type="InterPro" id="IPR015865">
    <property type="entry name" value="Riboflavin_kinase_bac/euk"/>
</dbReference>
<dbReference type="PIRSF" id="PIRSF004491">
    <property type="entry name" value="FAD_Synth"/>
    <property type="match status" value="1"/>
</dbReference>
<dbReference type="NCBIfam" id="TIGR00125">
    <property type="entry name" value="cyt_tran_rel"/>
    <property type="match status" value="1"/>
</dbReference>
<comment type="catalytic activity">
    <reaction evidence="14 15">
        <text>FMN + ATP + H(+) = FAD + diphosphate</text>
        <dbReference type="Rhea" id="RHEA:17237"/>
        <dbReference type="ChEBI" id="CHEBI:15378"/>
        <dbReference type="ChEBI" id="CHEBI:30616"/>
        <dbReference type="ChEBI" id="CHEBI:33019"/>
        <dbReference type="ChEBI" id="CHEBI:57692"/>
        <dbReference type="ChEBI" id="CHEBI:58210"/>
        <dbReference type="EC" id="2.7.7.2"/>
    </reaction>
</comment>
<keyword evidence="6 15" id="KW-0808">Transferase</keyword>
<dbReference type="SUPFAM" id="SSF52374">
    <property type="entry name" value="Nucleotidylyl transferase"/>
    <property type="match status" value="1"/>
</dbReference>
<evidence type="ECO:0000256" key="12">
    <source>
        <dbReference type="ARBA" id="ARBA00023268"/>
    </source>
</evidence>
<comment type="pathway">
    <text evidence="3 15">Cofactor biosynthesis; FMN biosynthesis; FMN from riboflavin (ATP route): step 1/1.</text>
</comment>
<dbReference type="PANTHER" id="PTHR22749">
    <property type="entry name" value="RIBOFLAVIN KINASE/FMN ADENYLYLTRANSFERASE"/>
    <property type="match status" value="1"/>
</dbReference>
<gene>
    <name evidence="17" type="ORF">HNQ65_002566</name>
</gene>
<keyword evidence="18" id="KW-1185">Reference proteome</keyword>
<keyword evidence="10 15" id="KW-0274">FAD</keyword>
<dbReference type="CDD" id="cd02064">
    <property type="entry name" value="FAD_synthetase_N"/>
    <property type="match status" value="1"/>
</dbReference>
<dbReference type="AlphaFoldDB" id="A0A7W7YB68"/>
<evidence type="ECO:0000256" key="10">
    <source>
        <dbReference type="ARBA" id="ARBA00022827"/>
    </source>
</evidence>
<keyword evidence="12" id="KW-0511">Multifunctional enzyme</keyword>
<evidence type="ECO:0000259" key="16">
    <source>
        <dbReference type="SMART" id="SM00904"/>
    </source>
</evidence>
<protein>
    <recommendedName>
        <fullName evidence="15">Riboflavin biosynthesis protein</fullName>
    </recommendedName>
    <domain>
        <recommendedName>
            <fullName evidence="15">Riboflavin kinase</fullName>
            <ecNumber evidence="15">2.7.1.26</ecNumber>
        </recommendedName>
        <alternativeName>
            <fullName evidence="15">Flavokinase</fullName>
        </alternativeName>
    </domain>
    <domain>
        <recommendedName>
            <fullName evidence="15">FMN adenylyltransferase</fullName>
            <ecNumber evidence="15">2.7.7.2</ecNumber>
        </recommendedName>
        <alternativeName>
            <fullName evidence="15">FAD pyrophosphorylase</fullName>
        </alternativeName>
        <alternativeName>
            <fullName evidence="15">FAD synthase</fullName>
        </alternativeName>
    </domain>
</protein>
<comment type="catalytic activity">
    <reaction evidence="13 15">
        <text>riboflavin + ATP = FMN + ADP + H(+)</text>
        <dbReference type="Rhea" id="RHEA:14357"/>
        <dbReference type="ChEBI" id="CHEBI:15378"/>
        <dbReference type="ChEBI" id="CHEBI:30616"/>
        <dbReference type="ChEBI" id="CHEBI:57986"/>
        <dbReference type="ChEBI" id="CHEBI:58210"/>
        <dbReference type="ChEBI" id="CHEBI:456216"/>
        <dbReference type="EC" id="2.7.1.26"/>
    </reaction>
</comment>
<evidence type="ECO:0000256" key="3">
    <source>
        <dbReference type="ARBA" id="ARBA00005201"/>
    </source>
</evidence>
<dbReference type="Pfam" id="PF01687">
    <property type="entry name" value="Flavokinase"/>
    <property type="match status" value="1"/>
</dbReference>
<evidence type="ECO:0000313" key="17">
    <source>
        <dbReference type="EMBL" id="MBB5032983.1"/>
    </source>
</evidence>
<evidence type="ECO:0000256" key="2">
    <source>
        <dbReference type="ARBA" id="ARBA00004726"/>
    </source>
</evidence>
<comment type="caution">
    <text evidence="17">The sequence shown here is derived from an EMBL/GenBank/DDBJ whole genome shotgun (WGS) entry which is preliminary data.</text>
</comment>
<dbReference type="GO" id="GO:0009231">
    <property type="term" value="P:riboflavin biosynthetic process"/>
    <property type="evidence" value="ECO:0007669"/>
    <property type="project" value="InterPro"/>
</dbReference>
<dbReference type="SMART" id="SM00904">
    <property type="entry name" value="Flavokinase"/>
    <property type="match status" value="1"/>
</dbReference>
<organism evidence="17 18">
    <name type="scientific">Prosthecobacter vanneervenii</name>
    <dbReference type="NCBI Taxonomy" id="48466"/>
    <lineage>
        <taxon>Bacteria</taxon>
        <taxon>Pseudomonadati</taxon>
        <taxon>Verrucomicrobiota</taxon>
        <taxon>Verrucomicrobiia</taxon>
        <taxon>Verrucomicrobiales</taxon>
        <taxon>Verrucomicrobiaceae</taxon>
        <taxon>Prosthecobacter</taxon>
    </lineage>
</organism>
<dbReference type="InterPro" id="IPR023465">
    <property type="entry name" value="Riboflavin_kinase_dom_sf"/>
</dbReference>
<dbReference type="GO" id="GO:0003919">
    <property type="term" value="F:FMN adenylyltransferase activity"/>
    <property type="evidence" value="ECO:0007669"/>
    <property type="project" value="UniProtKB-UniRule"/>
</dbReference>
<comment type="function">
    <text evidence="1">Catalyzes the phosphorylation of riboflavin to FMN followed by the adenylation of FMN to FAD.</text>
</comment>
<evidence type="ECO:0000256" key="6">
    <source>
        <dbReference type="ARBA" id="ARBA00022679"/>
    </source>
</evidence>
<evidence type="ECO:0000256" key="1">
    <source>
        <dbReference type="ARBA" id="ARBA00002121"/>
    </source>
</evidence>
<dbReference type="PANTHER" id="PTHR22749:SF6">
    <property type="entry name" value="RIBOFLAVIN KINASE"/>
    <property type="match status" value="1"/>
</dbReference>
<dbReference type="InterPro" id="IPR023468">
    <property type="entry name" value="Riboflavin_kinase"/>
</dbReference>
<keyword evidence="9 15" id="KW-0418">Kinase</keyword>
<comment type="similarity">
    <text evidence="15">Belongs to the ribF family.</text>
</comment>
<dbReference type="EC" id="2.7.7.2" evidence="15"/>
<dbReference type="GO" id="GO:0005524">
    <property type="term" value="F:ATP binding"/>
    <property type="evidence" value="ECO:0007669"/>
    <property type="project" value="UniProtKB-UniRule"/>
</dbReference>
<evidence type="ECO:0000256" key="8">
    <source>
        <dbReference type="ARBA" id="ARBA00022741"/>
    </source>
</evidence>
<evidence type="ECO:0000256" key="11">
    <source>
        <dbReference type="ARBA" id="ARBA00022840"/>
    </source>
</evidence>
<evidence type="ECO:0000313" key="18">
    <source>
        <dbReference type="Proteomes" id="UP000590740"/>
    </source>
</evidence>
<dbReference type="Proteomes" id="UP000590740">
    <property type="component" value="Unassembled WGS sequence"/>
</dbReference>
<evidence type="ECO:0000256" key="9">
    <source>
        <dbReference type="ARBA" id="ARBA00022777"/>
    </source>
</evidence>
<sequence>MQVLRSIDSLSSLPGPLALAVGVFDGIHLGHQEVIRAAQEHATQHHGTAVVVTFDPHPAQVLRPGAAPRLLCGPRHQQLILEQNGISCLLACPFTAETAKTPARDFIQQLVRAARPLGCISVGYTWSFGRGREGNIHLLMELGQEHDFAVYGVPPLKIDGQVVSSTLIREAVSNGDFARAATMLGRGYSVFGPVGEGQKLGRQLGFPTANVAVENELLPPLGVYAVEARIGSEWLPAVANLGRRPTVAADADPSLEVHLLNWSGDIYGKDMEVRFTRHLRSEMKFASLEELKAQIARDIEAAK</sequence>
<keyword evidence="11 15" id="KW-0067">ATP-binding</keyword>
<evidence type="ECO:0000256" key="5">
    <source>
        <dbReference type="ARBA" id="ARBA00022643"/>
    </source>
</evidence>
<dbReference type="Gene3D" id="2.40.30.30">
    <property type="entry name" value="Riboflavin kinase-like"/>
    <property type="match status" value="1"/>
</dbReference>
<dbReference type="GO" id="GO:0008531">
    <property type="term" value="F:riboflavin kinase activity"/>
    <property type="evidence" value="ECO:0007669"/>
    <property type="project" value="UniProtKB-UniRule"/>
</dbReference>
<keyword evidence="8 15" id="KW-0547">Nucleotide-binding</keyword>
<reference evidence="17 18" key="1">
    <citation type="submission" date="2020-08" db="EMBL/GenBank/DDBJ databases">
        <title>Genomic Encyclopedia of Type Strains, Phase IV (KMG-IV): sequencing the most valuable type-strain genomes for metagenomic binning, comparative biology and taxonomic classification.</title>
        <authorList>
            <person name="Goeker M."/>
        </authorList>
    </citation>
    <scope>NUCLEOTIDE SEQUENCE [LARGE SCALE GENOMIC DNA]</scope>
    <source>
        <strain evidence="17 18">DSM 12252</strain>
    </source>
</reference>
<dbReference type="GO" id="GO:0006747">
    <property type="term" value="P:FAD biosynthetic process"/>
    <property type="evidence" value="ECO:0007669"/>
    <property type="project" value="UniProtKB-UniRule"/>
</dbReference>
<keyword evidence="7 15" id="KW-0548">Nucleotidyltransferase</keyword>
<proteinExistence type="inferred from homology"/>
<keyword evidence="5 15" id="KW-0288">FMN</keyword>
<dbReference type="NCBIfam" id="TIGR00083">
    <property type="entry name" value="ribF"/>
    <property type="match status" value="1"/>
</dbReference>
<dbReference type="SUPFAM" id="SSF82114">
    <property type="entry name" value="Riboflavin kinase-like"/>
    <property type="match status" value="1"/>
</dbReference>
<dbReference type="EC" id="2.7.1.26" evidence="15"/>
<evidence type="ECO:0000256" key="4">
    <source>
        <dbReference type="ARBA" id="ARBA00022630"/>
    </source>
</evidence>
<accession>A0A7W7YB68</accession>
<evidence type="ECO:0000256" key="15">
    <source>
        <dbReference type="PIRNR" id="PIRNR004491"/>
    </source>
</evidence>
<dbReference type="GO" id="GO:0009398">
    <property type="term" value="P:FMN biosynthetic process"/>
    <property type="evidence" value="ECO:0007669"/>
    <property type="project" value="UniProtKB-UniRule"/>
</dbReference>
<dbReference type="Pfam" id="PF06574">
    <property type="entry name" value="FAD_syn"/>
    <property type="match status" value="1"/>
</dbReference>
<dbReference type="UniPathway" id="UPA00277">
    <property type="reaction ID" value="UER00407"/>
</dbReference>